<dbReference type="Proteomes" id="UP000238413">
    <property type="component" value="Chromosome"/>
</dbReference>
<name>A0ABN5ICG8_9ACTN</name>
<organism evidence="1 2">
    <name type="scientific">Streptomyces dengpaensis</name>
    <dbReference type="NCBI Taxonomy" id="2049881"/>
    <lineage>
        <taxon>Bacteria</taxon>
        <taxon>Bacillati</taxon>
        <taxon>Actinomycetota</taxon>
        <taxon>Actinomycetes</taxon>
        <taxon>Kitasatosporales</taxon>
        <taxon>Streptomycetaceae</taxon>
        <taxon>Streptomyces</taxon>
    </lineage>
</organism>
<dbReference type="RefSeq" id="WP_099500305.1">
    <property type="nucleotide sequence ID" value="NZ_CP026652.1"/>
</dbReference>
<dbReference type="Gene3D" id="3.30.420.10">
    <property type="entry name" value="Ribonuclease H-like superfamily/Ribonuclease H"/>
    <property type="match status" value="1"/>
</dbReference>
<accession>A0ABN5ICG8</accession>
<dbReference type="SUPFAM" id="SSF53098">
    <property type="entry name" value="Ribonuclease H-like"/>
    <property type="match status" value="1"/>
</dbReference>
<dbReference type="EMBL" id="CP026652">
    <property type="protein sequence ID" value="AVH59925.1"/>
    <property type="molecule type" value="Genomic_DNA"/>
</dbReference>
<sequence length="199" mass="21698">MTAIAFVDTETLGLDADVHAMWELAIIRRENGVDTEHLWQIKPSKIDLEHADPEALRINGYMDRMVLPEDYWAGDMSHPCGIPHPMKRDELRTVITDLLSDAVMVGSNPAFDAAFLKVFLDATPWHYRTIDVATLAAGYLRGVDLPTGATSTEAQHPFSSRKLSLAVDVDLPGAGVAHTALGDARWARAVHDAVMGGVA</sequence>
<reference evidence="1 2" key="1">
    <citation type="submission" date="2018-02" db="EMBL/GenBank/DDBJ databases">
        <title>Complete genome sequence of Streptomyces dengpaensis, the producer of angucyclines.</title>
        <authorList>
            <person name="Yumei L."/>
        </authorList>
    </citation>
    <scope>NUCLEOTIDE SEQUENCE [LARGE SCALE GENOMIC DNA]</scope>
    <source>
        <strain evidence="1 2">XZHG99</strain>
    </source>
</reference>
<evidence type="ECO:0000313" key="1">
    <source>
        <dbReference type="EMBL" id="AVH59925.1"/>
    </source>
</evidence>
<evidence type="ECO:0000313" key="2">
    <source>
        <dbReference type="Proteomes" id="UP000238413"/>
    </source>
</evidence>
<dbReference type="InterPro" id="IPR036397">
    <property type="entry name" value="RNaseH_sf"/>
</dbReference>
<dbReference type="InterPro" id="IPR012337">
    <property type="entry name" value="RNaseH-like_sf"/>
</dbReference>
<gene>
    <name evidence="1" type="ORF">C4B68_33790</name>
</gene>
<evidence type="ECO:0008006" key="3">
    <source>
        <dbReference type="Google" id="ProtNLM"/>
    </source>
</evidence>
<keyword evidence="2" id="KW-1185">Reference proteome</keyword>
<proteinExistence type="predicted"/>
<protein>
    <recommendedName>
        <fullName evidence="3">Exonuclease domain-containing protein</fullName>
    </recommendedName>
</protein>